<dbReference type="AlphaFoldDB" id="A0A1S8WLI8"/>
<dbReference type="Proteomes" id="UP000243686">
    <property type="component" value="Unassembled WGS sequence"/>
</dbReference>
<evidence type="ECO:0000313" key="2">
    <source>
        <dbReference type="Proteomes" id="UP000243686"/>
    </source>
</evidence>
<evidence type="ECO:0000313" key="1">
    <source>
        <dbReference type="EMBL" id="OON15275.1"/>
    </source>
</evidence>
<name>A0A1S8WLI8_OPIVI</name>
<keyword evidence="2" id="KW-1185">Reference proteome</keyword>
<sequence length="31" mass="3541">MKKARKVNVGSRNPFFSTASKMFVQTTPRLL</sequence>
<dbReference type="EMBL" id="KV906130">
    <property type="protein sequence ID" value="OON15275.1"/>
    <property type="molecule type" value="Genomic_DNA"/>
</dbReference>
<organism evidence="1 2">
    <name type="scientific">Opisthorchis viverrini</name>
    <name type="common">Southeast Asian liver fluke</name>
    <dbReference type="NCBI Taxonomy" id="6198"/>
    <lineage>
        <taxon>Eukaryota</taxon>
        <taxon>Metazoa</taxon>
        <taxon>Spiralia</taxon>
        <taxon>Lophotrochozoa</taxon>
        <taxon>Platyhelminthes</taxon>
        <taxon>Trematoda</taxon>
        <taxon>Digenea</taxon>
        <taxon>Opisthorchiida</taxon>
        <taxon>Opisthorchiata</taxon>
        <taxon>Opisthorchiidae</taxon>
        <taxon>Opisthorchis</taxon>
    </lineage>
</organism>
<protein>
    <submittedName>
        <fullName evidence="1">Uncharacterized protein</fullName>
    </submittedName>
</protein>
<reference evidence="1 2" key="1">
    <citation type="submission" date="2015-03" db="EMBL/GenBank/DDBJ databases">
        <title>Draft genome of the nematode, Opisthorchis viverrini.</title>
        <authorList>
            <person name="Mitreva M."/>
        </authorList>
    </citation>
    <scope>NUCLEOTIDE SEQUENCE [LARGE SCALE GENOMIC DNA]</scope>
    <source>
        <strain evidence="1">Khon Kaen</strain>
    </source>
</reference>
<proteinExistence type="predicted"/>
<accession>A0A1S8WLI8</accession>
<gene>
    <name evidence="1" type="ORF">X801_08925</name>
</gene>